<evidence type="ECO:0000313" key="2">
    <source>
        <dbReference type="Proteomes" id="UP000327044"/>
    </source>
</evidence>
<protein>
    <submittedName>
        <fullName evidence="1">Uncharacterized protein</fullName>
    </submittedName>
</protein>
<name>A0A5N3ZZG7_PHOPY</name>
<sequence length="76" mass="8691">MAAQGAAIVFGGVQTAYERELRTHLIEKYGSEHVAILRGRGTIPGSVKIEEDDFQGTRFQVFKDLELKHTYWVFYN</sequence>
<evidence type="ECO:0000313" key="1">
    <source>
        <dbReference type="EMBL" id="KAB0790439.1"/>
    </source>
</evidence>
<dbReference type="EMBL" id="VVIM01001278">
    <property type="protein sequence ID" value="KAB0790439.1"/>
    <property type="molecule type" value="Genomic_DNA"/>
</dbReference>
<proteinExistence type="predicted"/>
<gene>
    <name evidence="1" type="ORF">PPYR_15190</name>
</gene>
<dbReference type="Proteomes" id="UP000327044">
    <property type="component" value="Unassembled WGS sequence"/>
</dbReference>
<comment type="caution">
    <text evidence="1">The sequence shown here is derived from an EMBL/GenBank/DDBJ whole genome shotgun (WGS) entry which is preliminary data.</text>
</comment>
<dbReference type="AlphaFoldDB" id="A0A5N3ZZG7"/>
<organism evidence="1 2">
    <name type="scientific">Photinus pyralis</name>
    <name type="common">Common eastern firefly</name>
    <name type="synonym">Lampyris pyralis</name>
    <dbReference type="NCBI Taxonomy" id="7054"/>
    <lineage>
        <taxon>Eukaryota</taxon>
        <taxon>Metazoa</taxon>
        <taxon>Ecdysozoa</taxon>
        <taxon>Arthropoda</taxon>
        <taxon>Hexapoda</taxon>
        <taxon>Insecta</taxon>
        <taxon>Pterygota</taxon>
        <taxon>Neoptera</taxon>
        <taxon>Endopterygota</taxon>
        <taxon>Coleoptera</taxon>
        <taxon>Polyphaga</taxon>
        <taxon>Elateriformia</taxon>
        <taxon>Elateroidea</taxon>
        <taxon>Lampyridae</taxon>
        <taxon>Lampyrinae</taxon>
        <taxon>Photinus</taxon>
    </lineage>
</organism>
<accession>A0A5N3ZZG7</accession>
<reference evidence="1 2" key="1">
    <citation type="journal article" date="2018" name="Elife">
        <title>Firefly genomes illuminate parallel origins of bioluminescence in beetles.</title>
        <authorList>
            <person name="Fallon T.R."/>
            <person name="Lower S.E."/>
            <person name="Chang C.H."/>
            <person name="Bessho-Uehara M."/>
            <person name="Martin G.J."/>
            <person name="Bewick A.J."/>
            <person name="Behringer M."/>
            <person name="Debat H.J."/>
            <person name="Wong I."/>
            <person name="Day J.C."/>
            <person name="Suvorov A."/>
            <person name="Silva C.J."/>
            <person name="Stanger-Hall K.F."/>
            <person name="Hall D.W."/>
            <person name="Schmitz R.J."/>
            <person name="Nelson D.R."/>
            <person name="Lewis S.M."/>
            <person name="Shigenobu S."/>
            <person name="Bybee S.M."/>
            <person name="Larracuente A.M."/>
            <person name="Oba Y."/>
            <person name="Weng J.K."/>
        </authorList>
    </citation>
    <scope>NUCLEOTIDE SEQUENCE [LARGE SCALE GENOMIC DNA]</scope>
    <source>
        <strain evidence="1">1611_PpyrPB1</strain>
        <tissue evidence="1">Whole body</tissue>
    </source>
</reference>
<keyword evidence="2" id="KW-1185">Reference proteome</keyword>
<dbReference type="InParanoid" id="A0A5N3ZZG7"/>